<dbReference type="Pfam" id="PF06999">
    <property type="entry name" value="Suc_Fer-like"/>
    <property type="match status" value="1"/>
</dbReference>
<proteinExistence type="predicted"/>
<dbReference type="EMBL" id="CP086714">
    <property type="protein sequence ID" value="WOO76708.1"/>
    <property type="molecule type" value="Genomic_DNA"/>
</dbReference>
<dbReference type="PANTHER" id="PTHR31902:SF14">
    <property type="entry name" value="ACTIN PATCHES DISTAL PROTEIN 1"/>
    <property type="match status" value="1"/>
</dbReference>
<dbReference type="RefSeq" id="XP_062622740.1">
    <property type="nucleotide sequence ID" value="XM_062766756.1"/>
</dbReference>
<evidence type="ECO:0000313" key="2">
    <source>
        <dbReference type="EMBL" id="WOO76708.1"/>
    </source>
</evidence>
<gene>
    <name evidence="2" type="primary">AIM32</name>
    <name evidence="2" type="ORF">LOC62_01G000331</name>
</gene>
<dbReference type="InterPro" id="IPR036249">
    <property type="entry name" value="Thioredoxin-like_sf"/>
</dbReference>
<dbReference type="AlphaFoldDB" id="A0AAF1BMH1"/>
<keyword evidence="3" id="KW-1185">Reference proteome</keyword>
<accession>A0AAF1BMH1</accession>
<dbReference type="GeneID" id="87803590"/>
<reference evidence="2" key="1">
    <citation type="submission" date="2023-10" db="EMBL/GenBank/DDBJ databases">
        <authorList>
            <person name="Noh H."/>
        </authorList>
    </citation>
    <scope>NUCLEOTIDE SEQUENCE</scope>
    <source>
        <strain evidence="2">DUCC4014</strain>
    </source>
</reference>
<feature type="compositionally biased region" description="Polar residues" evidence="1">
    <location>
        <begin position="8"/>
        <end position="18"/>
    </location>
</feature>
<dbReference type="Gene3D" id="3.40.30.10">
    <property type="entry name" value="Glutaredoxin"/>
    <property type="match status" value="1"/>
</dbReference>
<dbReference type="SUPFAM" id="SSF52833">
    <property type="entry name" value="Thioredoxin-like"/>
    <property type="match status" value="1"/>
</dbReference>
<evidence type="ECO:0000313" key="3">
    <source>
        <dbReference type="Proteomes" id="UP000827549"/>
    </source>
</evidence>
<feature type="region of interest" description="Disordered" evidence="1">
    <location>
        <begin position="158"/>
        <end position="180"/>
    </location>
</feature>
<dbReference type="CDD" id="cd03062">
    <property type="entry name" value="TRX_Fd_Sucrase"/>
    <property type="match status" value="1"/>
</dbReference>
<dbReference type="PANTHER" id="PTHR31902">
    <property type="entry name" value="ACTIN PATCHES DISTAL PROTEIN 1"/>
    <property type="match status" value="1"/>
</dbReference>
<dbReference type="InterPro" id="IPR009737">
    <property type="entry name" value="Aim32/Apd1-like"/>
</dbReference>
<organism evidence="2 3">
    <name type="scientific">Vanrija pseudolonga</name>
    <dbReference type="NCBI Taxonomy" id="143232"/>
    <lineage>
        <taxon>Eukaryota</taxon>
        <taxon>Fungi</taxon>
        <taxon>Dikarya</taxon>
        <taxon>Basidiomycota</taxon>
        <taxon>Agaricomycotina</taxon>
        <taxon>Tremellomycetes</taxon>
        <taxon>Trichosporonales</taxon>
        <taxon>Trichosporonaceae</taxon>
        <taxon>Vanrija</taxon>
    </lineage>
</organism>
<feature type="region of interest" description="Disordered" evidence="1">
    <location>
        <begin position="1"/>
        <end position="32"/>
    </location>
</feature>
<dbReference type="Proteomes" id="UP000827549">
    <property type="component" value="Chromosome 1"/>
</dbReference>
<evidence type="ECO:0000256" key="1">
    <source>
        <dbReference type="SAM" id="MobiDB-lite"/>
    </source>
</evidence>
<protein>
    <submittedName>
        <fullName evidence="2">Altered inheritance of mitochondria protein 32</fullName>
    </submittedName>
</protein>
<sequence>MFKKIASAVSSISGTPRNGTPEPPVLAGHHGPGRVKQYAQLAKTLEDYGVPVATEDCAACDSPCADGAANGAGGAGTVAEIGNAWDGKTYEQYVHDKYGDFDEFPAAIDTDWESDLAGSGGPPVGRVVVISTGKSDWPRDHVDAQDSLSYQVNKVLSKQKGGGKNKKDGNPADPSTYVLNSAFPPPSTALSGPIAPLPSLYSSCLISQAEDPEDETVLVFPDWKAVLEVENSLEGAQGLWDGALSGSLGRAGQRLQNEGEGCNRRRSYVLPYRAIVLLCSHKRRDKRCSIAAPLLRSALVTCLTKHGIHVDETGSSLAVPELGALEDLEGTEAEREAEVGRRISNIEGVHGGEGGEVGIFNINHLGGHRYAGVMLILFPSGAYLSYGRVTPQEIPRVVEDTILKGKIVPGLLRSAAGVVRPGATAKENGFLAW</sequence>
<name>A0AAF1BMH1_9TREE</name>